<feature type="transmembrane region" description="Helical" evidence="8">
    <location>
        <begin position="315"/>
        <end position="333"/>
    </location>
</feature>
<dbReference type="Proteomes" id="UP000002534">
    <property type="component" value="Chromosome"/>
</dbReference>
<evidence type="ECO:0000256" key="1">
    <source>
        <dbReference type="ARBA" id="ARBA00004651"/>
    </source>
</evidence>
<dbReference type="Pfam" id="PF13231">
    <property type="entry name" value="PMT_2"/>
    <property type="match status" value="1"/>
</dbReference>
<gene>
    <name evidence="10" type="ordered locus">Pcar_1273</name>
</gene>
<dbReference type="PANTHER" id="PTHR33908:SF3">
    <property type="entry name" value="UNDECAPRENYL PHOSPHATE-ALPHA-4-AMINO-4-DEOXY-L-ARABINOSE ARABINOSYL TRANSFERASE"/>
    <property type="match status" value="1"/>
</dbReference>
<feature type="transmembrane region" description="Helical" evidence="8">
    <location>
        <begin position="191"/>
        <end position="216"/>
    </location>
</feature>
<keyword evidence="5 8" id="KW-0812">Transmembrane</keyword>
<feature type="transmembrane region" description="Helical" evidence="8">
    <location>
        <begin position="31"/>
        <end position="51"/>
    </location>
</feature>
<dbReference type="GO" id="GO:0016763">
    <property type="term" value="F:pentosyltransferase activity"/>
    <property type="evidence" value="ECO:0007669"/>
    <property type="project" value="TreeGrafter"/>
</dbReference>
<keyword evidence="3" id="KW-0328">Glycosyltransferase</keyword>
<dbReference type="eggNOG" id="COG1807">
    <property type="taxonomic scope" value="Bacteria"/>
</dbReference>
<feature type="transmembrane region" description="Helical" evidence="8">
    <location>
        <begin position="160"/>
        <end position="179"/>
    </location>
</feature>
<proteinExistence type="predicted"/>
<evidence type="ECO:0000256" key="8">
    <source>
        <dbReference type="SAM" id="Phobius"/>
    </source>
</evidence>
<evidence type="ECO:0000256" key="7">
    <source>
        <dbReference type="ARBA" id="ARBA00023136"/>
    </source>
</evidence>
<dbReference type="GO" id="GO:0010041">
    <property type="term" value="P:response to iron(III) ion"/>
    <property type="evidence" value="ECO:0007669"/>
    <property type="project" value="TreeGrafter"/>
</dbReference>
<feature type="transmembrane region" description="Helical" evidence="8">
    <location>
        <begin position="339"/>
        <end position="358"/>
    </location>
</feature>
<keyword evidence="6 8" id="KW-1133">Transmembrane helix</keyword>
<accession>Q3A535</accession>
<evidence type="ECO:0000256" key="3">
    <source>
        <dbReference type="ARBA" id="ARBA00022676"/>
    </source>
</evidence>
<evidence type="ECO:0000313" key="10">
    <source>
        <dbReference type="EMBL" id="ABA88522.1"/>
    </source>
</evidence>
<evidence type="ECO:0000259" key="9">
    <source>
        <dbReference type="Pfam" id="PF13231"/>
    </source>
</evidence>
<sequence length="510" mass="58021">MPGLLASMMNFTDPPGGFLQPEPDCDKLFRLFFWLVFVGSLLVYGWGIWSVPLLTHNEARRLVVLRELLASGDWLIPTKNGQVYLQKPPLFTWFGAVFALLSASTAEWVLRLPSALSGFGATWLLFYRLKRYIGQWPALFGAAVLVTSYFFSTKARLAEINMLLTVCVFAAIVCLYEYICGGARRYLSLVYGALGLAFLTKGPVALLFFIPPVLIFGLLEKDRRTLKALVYWPGWLVFGLIAFPWYLYVNLYLEGTPMLSVIRSEVSAKVVEVAHQAEPAYYYIRHLLGSFAPWVLLIFYRPMHVFRRIVASKSGRFFGLAALVPLLLFSLFDYKRDKYILPIYPAMAVCLGMVAEHWRMAMAQRGRAWVGRVMVGGTAVLMLVLIGYFGYVEPRAVAYRFESLKPLASRIDSLRGDVPVYYLGEEPIQLIYYYGRPLPEITADKVALWQEQQRPFLVLVRKKHIKKADGLRLEIIDQMQPYLSKRGVMYIMGSAEFMRTMAAGDGHHLL</sequence>
<dbReference type="PANTHER" id="PTHR33908">
    <property type="entry name" value="MANNOSYLTRANSFERASE YKCB-RELATED"/>
    <property type="match status" value="1"/>
</dbReference>
<feature type="domain" description="Glycosyltransferase RgtA/B/C/D-like" evidence="9">
    <location>
        <begin position="87"/>
        <end position="246"/>
    </location>
</feature>
<keyword evidence="11" id="KW-1185">Reference proteome</keyword>
<dbReference type="STRING" id="338963.Pcar_1273"/>
<dbReference type="GO" id="GO:0005886">
    <property type="term" value="C:plasma membrane"/>
    <property type="evidence" value="ECO:0007669"/>
    <property type="project" value="UniProtKB-SubCell"/>
</dbReference>
<keyword evidence="2" id="KW-1003">Cell membrane</keyword>
<protein>
    <submittedName>
        <fullName evidence="10">Glycosyltransferase, putative</fullName>
    </submittedName>
</protein>
<organism evidence="10 11">
    <name type="scientific">Syntrophotalea carbinolica (strain DSM 2380 / NBRC 103641 / GraBd1)</name>
    <name type="common">Pelobacter carbinolicus</name>
    <dbReference type="NCBI Taxonomy" id="338963"/>
    <lineage>
        <taxon>Bacteria</taxon>
        <taxon>Pseudomonadati</taxon>
        <taxon>Thermodesulfobacteriota</taxon>
        <taxon>Desulfuromonadia</taxon>
        <taxon>Desulfuromonadales</taxon>
        <taxon>Syntrophotaleaceae</taxon>
        <taxon>Syntrophotalea</taxon>
    </lineage>
</organism>
<feature type="transmembrane region" description="Helical" evidence="8">
    <location>
        <begin position="228"/>
        <end position="248"/>
    </location>
</feature>
<feature type="transmembrane region" description="Helical" evidence="8">
    <location>
        <begin position="370"/>
        <end position="391"/>
    </location>
</feature>
<evidence type="ECO:0000256" key="6">
    <source>
        <dbReference type="ARBA" id="ARBA00022989"/>
    </source>
</evidence>
<feature type="transmembrane region" description="Helical" evidence="8">
    <location>
        <begin position="283"/>
        <end position="303"/>
    </location>
</feature>
<comment type="subcellular location">
    <subcellularLocation>
        <location evidence="1">Cell membrane</location>
        <topology evidence="1">Multi-pass membrane protein</topology>
    </subcellularLocation>
</comment>
<evidence type="ECO:0000256" key="2">
    <source>
        <dbReference type="ARBA" id="ARBA00022475"/>
    </source>
</evidence>
<dbReference type="KEGG" id="pca:Pcar_1273"/>
<evidence type="ECO:0000256" key="4">
    <source>
        <dbReference type="ARBA" id="ARBA00022679"/>
    </source>
</evidence>
<dbReference type="InterPro" id="IPR038731">
    <property type="entry name" value="RgtA/B/C-like"/>
</dbReference>
<dbReference type="HOGENOM" id="CLU_534050_0_0_7"/>
<reference evidence="11" key="1">
    <citation type="submission" date="2005-10" db="EMBL/GenBank/DDBJ databases">
        <title>Complete sequence of Pelobacter carbinolicus DSM 2380.</title>
        <authorList>
            <person name="Copeland A."/>
            <person name="Lucas S."/>
            <person name="Lapidus A."/>
            <person name="Barry K."/>
            <person name="Detter J.C."/>
            <person name="Glavina T."/>
            <person name="Hammon N."/>
            <person name="Israni S."/>
            <person name="Pitluck S."/>
            <person name="Chertkov O."/>
            <person name="Schmutz J."/>
            <person name="Larimer F."/>
            <person name="Land M."/>
            <person name="Kyrpides N."/>
            <person name="Ivanova N."/>
            <person name="Richardson P."/>
        </authorList>
    </citation>
    <scope>NUCLEOTIDE SEQUENCE [LARGE SCALE GENOMIC DNA]</scope>
    <source>
        <strain evidence="11">DSM 2380 / NBRC 103641 / GraBd1</strain>
    </source>
</reference>
<dbReference type="AlphaFoldDB" id="Q3A535"/>
<keyword evidence="4 10" id="KW-0808">Transferase</keyword>
<name>Q3A535_SYNC1</name>
<evidence type="ECO:0000256" key="5">
    <source>
        <dbReference type="ARBA" id="ARBA00022692"/>
    </source>
</evidence>
<dbReference type="EMBL" id="CP000142">
    <property type="protein sequence ID" value="ABA88522.1"/>
    <property type="molecule type" value="Genomic_DNA"/>
</dbReference>
<dbReference type="InterPro" id="IPR050297">
    <property type="entry name" value="LipidA_mod_glycosyltrf_83"/>
</dbReference>
<reference evidence="10 11" key="2">
    <citation type="journal article" date="2012" name="BMC Genomics">
        <title>The genome of Pelobacter carbinolicus reveals surprising metabolic capabilities and physiological features.</title>
        <authorList>
            <person name="Aklujkar M."/>
            <person name="Haveman S.A."/>
            <person name="Didonato R.Jr."/>
            <person name="Chertkov O."/>
            <person name="Han C.S."/>
            <person name="Land M.L."/>
            <person name="Brown P."/>
            <person name="Lovley D.R."/>
        </authorList>
    </citation>
    <scope>NUCLEOTIDE SEQUENCE [LARGE SCALE GENOMIC DNA]</scope>
    <source>
        <strain evidence="11">DSM 2380 / NBRC 103641 / GraBd1</strain>
    </source>
</reference>
<evidence type="ECO:0000313" key="11">
    <source>
        <dbReference type="Proteomes" id="UP000002534"/>
    </source>
</evidence>
<keyword evidence="7 8" id="KW-0472">Membrane</keyword>
<feature type="transmembrane region" description="Helical" evidence="8">
    <location>
        <begin position="132"/>
        <end position="151"/>
    </location>
</feature>
<feature type="transmembrane region" description="Helical" evidence="8">
    <location>
        <begin position="90"/>
        <end position="112"/>
    </location>
</feature>
<dbReference type="GO" id="GO:0009103">
    <property type="term" value="P:lipopolysaccharide biosynthetic process"/>
    <property type="evidence" value="ECO:0007669"/>
    <property type="project" value="UniProtKB-ARBA"/>
</dbReference>